<dbReference type="SUPFAM" id="SSF51735">
    <property type="entry name" value="NAD(P)-binding Rossmann-fold domains"/>
    <property type="match status" value="1"/>
</dbReference>
<evidence type="ECO:0000259" key="6">
    <source>
        <dbReference type="Pfam" id="PF14833"/>
    </source>
</evidence>
<dbReference type="SUPFAM" id="SSF48179">
    <property type="entry name" value="6-phosphogluconate dehydrogenase C-terminal domain-like"/>
    <property type="match status" value="1"/>
</dbReference>
<name>A0AAU8EYL8_9MICC</name>
<dbReference type="EC" id="1.1.-.-" evidence="8"/>
<dbReference type="InterPro" id="IPR036291">
    <property type="entry name" value="NAD(P)-bd_dom_sf"/>
</dbReference>
<dbReference type="GO" id="GO:0051287">
    <property type="term" value="F:NAD binding"/>
    <property type="evidence" value="ECO:0007669"/>
    <property type="project" value="InterPro"/>
</dbReference>
<accession>A0AAU8EYL8</accession>
<dbReference type="AlphaFoldDB" id="A0AAU8EYL8"/>
<comment type="similarity">
    <text evidence="1">Belongs to the HIBADH-related family.</text>
</comment>
<protein>
    <submittedName>
        <fullName evidence="8">NAD(P)-dependent oxidoreductase</fullName>
        <ecNumber evidence="8">1.1.-.-</ecNumber>
    </submittedName>
</protein>
<dbReference type="RefSeq" id="WP_353713563.1">
    <property type="nucleotide sequence ID" value="NZ_CP159280.1"/>
</dbReference>
<dbReference type="PANTHER" id="PTHR22981">
    <property type="entry name" value="3-HYDROXYISOBUTYRATE DEHYDROGENASE-RELATED"/>
    <property type="match status" value="1"/>
</dbReference>
<keyword evidence="8" id="KW-0614">Plasmid</keyword>
<evidence type="ECO:0000313" key="8">
    <source>
        <dbReference type="EMBL" id="XCH13911.1"/>
    </source>
</evidence>
<dbReference type="InterPro" id="IPR006115">
    <property type="entry name" value="6PGDH_NADP-bd"/>
</dbReference>
<geneLocation type="plasmid" evidence="8">
    <name>unnamed</name>
</geneLocation>
<reference evidence="8" key="1">
    <citation type="submission" date="2024-06" db="EMBL/GenBank/DDBJ databases">
        <title>Biodegradation of dimethachlon by Arthrobacter sp. K5: mechanistic insights and ecological implications.</title>
        <authorList>
            <person name="Hu S."/>
            <person name="Lu P."/>
        </authorList>
    </citation>
    <scope>NUCLEOTIDE SEQUENCE</scope>
    <source>
        <strain evidence="8">K5</strain>
        <plasmid evidence="8">unnamed</plasmid>
    </source>
</reference>
<evidence type="ECO:0000256" key="4">
    <source>
        <dbReference type="PIRSR" id="PIRSR000103-1"/>
    </source>
</evidence>
<dbReference type="GO" id="GO:0016054">
    <property type="term" value="P:organic acid catabolic process"/>
    <property type="evidence" value="ECO:0007669"/>
    <property type="project" value="UniProtKB-ARBA"/>
</dbReference>
<evidence type="ECO:0000256" key="1">
    <source>
        <dbReference type="ARBA" id="ARBA00009080"/>
    </source>
</evidence>
<feature type="domain" description="3-hydroxyisobutyrate dehydrogenase-like NAD-binding" evidence="6">
    <location>
        <begin position="170"/>
        <end position="292"/>
    </location>
</feature>
<dbReference type="GO" id="GO:0016616">
    <property type="term" value="F:oxidoreductase activity, acting on the CH-OH group of donors, NAD or NADP as acceptor"/>
    <property type="evidence" value="ECO:0007669"/>
    <property type="project" value="TreeGrafter"/>
</dbReference>
<sequence>MVEIQHHASLFIGLGNMGRPMAINYAAGRELFVYDTNPVAAAEVAAATNGIALPDLEYMPSHVRTVILMLPNSRIVESVLRTSPGLFKRLPARSLIIDMSSSEPESTAALAAEAAAIGIDYVDAPVSGGVAKAEVGKLAIMVGGDSTAVERAKRHLRPLGETITHVGPAGTGHAAKALNNLLSATNLAAAAEILSVAATAGIAPEKMLEVINGSTGRSQASEFKYPRHVLTGTFDSGFAMDLMLKDLRIATNLISQQSAEAPIVLTAQATAEKARELLESAQPDHTEFVRYYEKLNGTSLRAG</sequence>
<dbReference type="Pfam" id="PF03446">
    <property type="entry name" value="NAD_binding_2"/>
    <property type="match status" value="1"/>
</dbReference>
<feature type="active site" evidence="4">
    <location>
        <position position="176"/>
    </location>
</feature>
<feature type="domain" description="6-phosphogluconate dehydrogenase NADP-binding" evidence="5">
    <location>
        <begin position="11"/>
        <end position="167"/>
    </location>
</feature>
<dbReference type="InterPro" id="IPR002204">
    <property type="entry name" value="3-OH-isobutyrate_DH-rel_CS"/>
</dbReference>
<dbReference type="PANTHER" id="PTHR22981:SF7">
    <property type="entry name" value="3-HYDROXYISOBUTYRATE DEHYDROGENASE, MITOCHONDRIAL"/>
    <property type="match status" value="1"/>
</dbReference>
<keyword evidence="2 8" id="KW-0560">Oxidoreductase</keyword>
<dbReference type="PROSITE" id="PS00895">
    <property type="entry name" value="3_HYDROXYISOBUT_DH"/>
    <property type="match status" value="1"/>
</dbReference>
<evidence type="ECO:0000313" key="7">
    <source>
        <dbReference type="EMBL" id="XCH13859.1"/>
    </source>
</evidence>
<dbReference type="InterPro" id="IPR015815">
    <property type="entry name" value="HIBADH-related"/>
</dbReference>
<gene>
    <name evidence="8" type="ORF">ABRP34_22670</name>
    <name evidence="7" type="ORF">ABRP34_23785</name>
</gene>
<dbReference type="InterPro" id="IPR029154">
    <property type="entry name" value="HIBADH-like_NADP-bd"/>
</dbReference>
<dbReference type="PIRSF" id="PIRSF000103">
    <property type="entry name" value="HIBADH"/>
    <property type="match status" value="1"/>
</dbReference>
<dbReference type="Gene3D" id="3.40.50.720">
    <property type="entry name" value="NAD(P)-binding Rossmann-like Domain"/>
    <property type="match status" value="1"/>
</dbReference>
<keyword evidence="3" id="KW-0520">NAD</keyword>
<dbReference type="EMBL" id="CP159280">
    <property type="protein sequence ID" value="XCH13911.1"/>
    <property type="molecule type" value="Genomic_DNA"/>
</dbReference>
<evidence type="ECO:0000256" key="3">
    <source>
        <dbReference type="ARBA" id="ARBA00023027"/>
    </source>
</evidence>
<dbReference type="EMBL" id="CP159280">
    <property type="protein sequence ID" value="XCH13859.1"/>
    <property type="molecule type" value="Genomic_DNA"/>
</dbReference>
<dbReference type="InterPro" id="IPR008927">
    <property type="entry name" value="6-PGluconate_DH-like_C_sf"/>
</dbReference>
<dbReference type="Gene3D" id="1.10.1040.10">
    <property type="entry name" value="N-(1-d-carboxylethyl)-l-norvaline Dehydrogenase, domain 2"/>
    <property type="match status" value="1"/>
</dbReference>
<proteinExistence type="inferred from homology"/>
<dbReference type="GO" id="GO:0050661">
    <property type="term" value="F:NADP binding"/>
    <property type="evidence" value="ECO:0007669"/>
    <property type="project" value="InterPro"/>
</dbReference>
<organism evidence="8">
    <name type="scientific">Arthrobacter sp. K5</name>
    <dbReference type="NCBI Taxonomy" id="2839623"/>
    <lineage>
        <taxon>Bacteria</taxon>
        <taxon>Bacillati</taxon>
        <taxon>Actinomycetota</taxon>
        <taxon>Actinomycetes</taxon>
        <taxon>Micrococcales</taxon>
        <taxon>Micrococcaceae</taxon>
        <taxon>Arthrobacter</taxon>
    </lineage>
</organism>
<dbReference type="InterPro" id="IPR013328">
    <property type="entry name" value="6PGD_dom2"/>
</dbReference>
<evidence type="ECO:0000256" key="2">
    <source>
        <dbReference type="ARBA" id="ARBA00023002"/>
    </source>
</evidence>
<evidence type="ECO:0000259" key="5">
    <source>
        <dbReference type="Pfam" id="PF03446"/>
    </source>
</evidence>
<dbReference type="Pfam" id="PF14833">
    <property type="entry name" value="NAD_binding_11"/>
    <property type="match status" value="1"/>
</dbReference>